<evidence type="ECO:0000313" key="10">
    <source>
        <dbReference type="EMBL" id="MBC8576759.1"/>
    </source>
</evidence>
<feature type="region of interest" description="Disordered" evidence="9">
    <location>
        <begin position="341"/>
        <end position="360"/>
    </location>
</feature>
<sequence>MCLSSFGESGGRSVPLISLQGPDGLSLEAIGYGAALRRLTVPDSGGRPTDVCLGYDTLREYEERDGCLGAVVGRCANRIAGAALPVGGTVFPLTANEGPNTLHGGPSGFHRRVWEVYELNGRSVTFRLFSPHLDGGFPGNLEARVTYALLEGRRLSVSYEAVCDRDTVVNLTNHSYWNLSGHQSGSALSQILTLYASRYTPAGPDGIPTGALKSVAGSALDFTRPTALGERIDDPLLAAARGYDHNYALPARGLRPAARLESPRTGISMELSTTLPGLQLYTANYLTERPGKDGAVYRERDGVCLETQFYPDAVHRPGFPSPVLRAGERYRHRSEYRFSLPEQEPAFTGENGRGLSGRAL</sequence>
<proteinExistence type="inferred from homology"/>
<dbReference type="CDD" id="cd09019">
    <property type="entry name" value="galactose_mutarotase_like"/>
    <property type="match status" value="1"/>
</dbReference>
<feature type="compositionally biased region" description="Gly residues" evidence="9">
    <location>
        <begin position="351"/>
        <end position="360"/>
    </location>
</feature>
<evidence type="ECO:0000256" key="5">
    <source>
        <dbReference type="ARBA" id="ARBA00014165"/>
    </source>
</evidence>
<comment type="pathway">
    <text evidence="2 8">Carbohydrate metabolism; hexose metabolism.</text>
</comment>
<name>A0ABR7NK39_9FIRM</name>
<dbReference type="InterPro" id="IPR015443">
    <property type="entry name" value="Aldose_1-epimerase"/>
</dbReference>
<dbReference type="PROSITE" id="PS00545">
    <property type="entry name" value="ALDOSE_1_EPIMERASE"/>
    <property type="match status" value="1"/>
</dbReference>
<evidence type="ECO:0000256" key="1">
    <source>
        <dbReference type="ARBA" id="ARBA00001614"/>
    </source>
</evidence>
<reference evidence="10 11" key="1">
    <citation type="submission" date="2020-08" db="EMBL/GenBank/DDBJ databases">
        <title>Genome public.</title>
        <authorList>
            <person name="Liu C."/>
            <person name="Sun Q."/>
        </authorList>
    </citation>
    <scope>NUCLEOTIDE SEQUENCE [LARGE SCALE GENOMIC DNA]</scope>
    <source>
        <strain evidence="10 11">BX1</strain>
    </source>
</reference>
<evidence type="ECO:0000256" key="8">
    <source>
        <dbReference type="PIRNR" id="PIRNR005096"/>
    </source>
</evidence>
<comment type="similarity">
    <text evidence="3 8">Belongs to the aldose epimerase family.</text>
</comment>
<dbReference type="InterPro" id="IPR018052">
    <property type="entry name" value="Ald1_epimerase_CS"/>
</dbReference>
<evidence type="ECO:0000313" key="11">
    <source>
        <dbReference type="Proteomes" id="UP000658131"/>
    </source>
</evidence>
<dbReference type="PANTHER" id="PTHR10091">
    <property type="entry name" value="ALDOSE-1-EPIMERASE"/>
    <property type="match status" value="1"/>
</dbReference>
<dbReference type="Pfam" id="PF01263">
    <property type="entry name" value="Aldose_epim"/>
    <property type="match status" value="1"/>
</dbReference>
<dbReference type="InterPro" id="IPR008183">
    <property type="entry name" value="Aldose_1/G6P_1-epimerase"/>
</dbReference>
<dbReference type="InterPro" id="IPR011013">
    <property type="entry name" value="Gal_mutarotase_sf_dom"/>
</dbReference>
<dbReference type="EMBL" id="JACRTB010000015">
    <property type="protein sequence ID" value="MBC8576759.1"/>
    <property type="molecule type" value="Genomic_DNA"/>
</dbReference>
<evidence type="ECO:0000256" key="3">
    <source>
        <dbReference type="ARBA" id="ARBA00006206"/>
    </source>
</evidence>
<evidence type="ECO:0000256" key="9">
    <source>
        <dbReference type="SAM" id="MobiDB-lite"/>
    </source>
</evidence>
<protein>
    <recommendedName>
        <fullName evidence="5 8">Aldose 1-epimerase</fullName>
        <ecNumber evidence="4 8">5.1.3.3</ecNumber>
    </recommendedName>
</protein>
<keyword evidence="7 8" id="KW-0119">Carbohydrate metabolism</keyword>
<dbReference type="RefSeq" id="WP_262400261.1">
    <property type="nucleotide sequence ID" value="NZ_JACRTB010000015.1"/>
</dbReference>
<dbReference type="Proteomes" id="UP000658131">
    <property type="component" value="Unassembled WGS sequence"/>
</dbReference>
<comment type="catalytic activity">
    <reaction evidence="1 8">
        <text>alpha-D-glucose = beta-D-glucose</text>
        <dbReference type="Rhea" id="RHEA:10264"/>
        <dbReference type="ChEBI" id="CHEBI:15903"/>
        <dbReference type="ChEBI" id="CHEBI:17925"/>
        <dbReference type="EC" id="5.1.3.3"/>
    </reaction>
</comment>
<evidence type="ECO:0000256" key="4">
    <source>
        <dbReference type="ARBA" id="ARBA00013185"/>
    </source>
</evidence>
<organism evidence="10 11">
    <name type="scientific">Yanshouia hominis</name>
    <dbReference type="NCBI Taxonomy" id="2763673"/>
    <lineage>
        <taxon>Bacteria</taxon>
        <taxon>Bacillati</taxon>
        <taxon>Bacillota</taxon>
        <taxon>Clostridia</taxon>
        <taxon>Eubacteriales</taxon>
        <taxon>Oscillospiraceae</taxon>
        <taxon>Yanshouia</taxon>
    </lineage>
</organism>
<accession>A0ABR7NK39</accession>
<evidence type="ECO:0000256" key="6">
    <source>
        <dbReference type="ARBA" id="ARBA00023235"/>
    </source>
</evidence>
<dbReference type="InterPro" id="IPR047215">
    <property type="entry name" value="Galactose_mutarotase-like"/>
</dbReference>
<dbReference type="PANTHER" id="PTHR10091:SF0">
    <property type="entry name" value="GALACTOSE MUTAROTASE"/>
    <property type="match status" value="1"/>
</dbReference>
<dbReference type="SUPFAM" id="SSF74650">
    <property type="entry name" value="Galactose mutarotase-like"/>
    <property type="match status" value="1"/>
</dbReference>
<dbReference type="InterPro" id="IPR014718">
    <property type="entry name" value="GH-type_carb-bd"/>
</dbReference>
<gene>
    <name evidence="10" type="ORF">H8717_10145</name>
</gene>
<keyword evidence="6 8" id="KW-0413">Isomerase</keyword>
<dbReference type="Gene3D" id="2.70.98.10">
    <property type="match status" value="1"/>
</dbReference>
<evidence type="ECO:0000256" key="2">
    <source>
        <dbReference type="ARBA" id="ARBA00005028"/>
    </source>
</evidence>
<keyword evidence="11" id="KW-1185">Reference proteome</keyword>
<evidence type="ECO:0000256" key="7">
    <source>
        <dbReference type="ARBA" id="ARBA00023277"/>
    </source>
</evidence>
<comment type="caution">
    <text evidence="10">The sequence shown here is derived from an EMBL/GenBank/DDBJ whole genome shotgun (WGS) entry which is preliminary data.</text>
</comment>
<dbReference type="NCBIfam" id="NF008277">
    <property type="entry name" value="PRK11055.1"/>
    <property type="match status" value="1"/>
</dbReference>
<dbReference type="EC" id="5.1.3.3" evidence="4 8"/>
<dbReference type="PIRSF" id="PIRSF005096">
    <property type="entry name" value="GALM"/>
    <property type="match status" value="1"/>
</dbReference>